<dbReference type="Proteomes" id="UP000784294">
    <property type="component" value="Unassembled WGS sequence"/>
</dbReference>
<accession>A0A3S5C6G1</accession>
<gene>
    <name evidence="1" type="ORF">PXEA_LOCUS31883</name>
</gene>
<organism evidence="1 2">
    <name type="scientific">Protopolystoma xenopodis</name>
    <dbReference type="NCBI Taxonomy" id="117903"/>
    <lineage>
        <taxon>Eukaryota</taxon>
        <taxon>Metazoa</taxon>
        <taxon>Spiralia</taxon>
        <taxon>Lophotrochozoa</taxon>
        <taxon>Platyhelminthes</taxon>
        <taxon>Monogenea</taxon>
        <taxon>Polyopisthocotylea</taxon>
        <taxon>Polystomatidea</taxon>
        <taxon>Polystomatidae</taxon>
        <taxon>Protopolystoma</taxon>
    </lineage>
</organism>
<evidence type="ECO:0000313" key="2">
    <source>
        <dbReference type="Proteomes" id="UP000784294"/>
    </source>
</evidence>
<dbReference type="EMBL" id="CAAALY010257949">
    <property type="protein sequence ID" value="VEL38443.1"/>
    <property type="molecule type" value="Genomic_DNA"/>
</dbReference>
<dbReference type="AlphaFoldDB" id="A0A3S5C6G1"/>
<name>A0A3S5C6G1_9PLAT</name>
<proteinExistence type="predicted"/>
<reference evidence="1" key="1">
    <citation type="submission" date="2018-11" db="EMBL/GenBank/DDBJ databases">
        <authorList>
            <consortium name="Pathogen Informatics"/>
        </authorList>
    </citation>
    <scope>NUCLEOTIDE SEQUENCE</scope>
</reference>
<comment type="caution">
    <text evidence="1">The sequence shown here is derived from an EMBL/GenBank/DDBJ whole genome shotgun (WGS) entry which is preliminary data.</text>
</comment>
<sequence>MRLHFAKQSQSCLSVLSAPCPVFRPIIRGPESSRVYSCCRQGSHLLNRCSDSSGPGPQGNQCPAGLDGRRGQPVVATEATSSRLGIETQIVAATKTASLRLDSICVLRMLLDVARAMEYLEQRQFTPWVSMKRKNCTDLFVFQRHN</sequence>
<keyword evidence="2" id="KW-1185">Reference proteome</keyword>
<evidence type="ECO:0000313" key="1">
    <source>
        <dbReference type="EMBL" id="VEL38443.1"/>
    </source>
</evidence>
<protein>
    <submittedName>
        <fullName evidence="1">Uncharacterized protein</fullName>
    </submittedName>
</protein>